<evidence type="ECO:0000313" key="2">
    <source>
        <dbReference type="EMBL" id="SDR51900.1"/>
    </source>
</evidence>
<sequence length="92" mass="10087">MHAIIFFIALAGFVATCLASSRQQERLFGRTIHGDAQVLLRFVACASFCAALVYAVHEAGWSFGLVIWFGHLSLAAGVVFLSLILFDRLRSI</sequence>
<dbReference type="EMBL" id="FNKP01000003">
    <property type="protein sequence ID" value="SDR51900.1"/>
    <property type="molecule type" value="Genomic_DNA"/>
</dbReference>
<feature type="transmembrane region" description="Helical" evidence="1">
    <location>
        <begin position="38"/>
        <end position="56"/>
    </location>
</feature>
<keyword evidence="1" id="KW-0812">Transmembrane</keyword>
<proteinExistence type="predicted"/>
<keyword evidence="1" id="KW-1133">Transmembrane helix</keyword>
<dbReference type="RefSeq" id="WP_074772543.1">
    <property type="nucleotide sequence ID" value="NZ_FNKP01000003.1"/>
</dbReference>
<feature type="transmembrane region" description="Helical" evidence="1">
    <location>
        <begin position="63"/>
        <end position="86"/>
    </location>
</feature>
<dbReference type="AlphaFoldDB" id="A0A1H1JPP4"/>
<keyword evidence="1" id="KW-0472">Membrane</keyword>
<dbReference type="Pfam" id="PF11804">
    <property type="entry name" value="DUF3325"/>
    <property type="match status" value="1"/>
</dbReference>
<dbReference type="Proteomes" id="UP000183487">
    <property type="component" value="Unassembled WGS sequence"/>
</dbReference>
<keyword evidence="3" id="KW-1185">Reference proteome</keyword>
<organism evidence="2 3">
    <name type="scientific">Paraburkholderia fungorum</name>
    <dbReference type="NCBI Taxonomy" id="134537"/>
    <lineage>
        <taxon>Bacteria</taxon>
        <taxon>Pseudomonadati</taxon>
        <taxon>Pseudomonadota</taxon>
        <taxon>Betaproteobacteria</taxon>
        <taxon>Burkholderiales</taxon>
        <taxon>Burkholderiaceae</taxon>
        <taxon>Paraburkholderia</taxon>
    </lineage>
</organism>
<name>A0A1H1JPP4_9BURK</name>
<evidence type="ECO:0008006" key="4">
    <source>
        <dbReference type="Google" id="ProtNLM"/>
    </source>
</evidence>
<dbReference type="InterPro" id="IPR021762">
    <property type="entry name" value="DUF3325"/>
</dbReference>
<protein>
    <recommendedName>
        <fullName evidence="4">DUF3325 domain-containing protein</fullName>
    </recommendedName>
</protein>
<reference evidence="3" key="1">
    <citation type="submission" date="2016-10" db="EMBL/GenBank/DDBJ databases">
        <authorList>
            <person name="Varghese N."/>
            <person name="Submissions S."/>
        </authorList>
    </citation>
    <scope>NUCLEOTIDE SEQUENCE [LARGE SCALE GENOMIC DNA]</scope>
    <source>
        <strain evidence="3">GAS106B</strain>
    </source>
</reference>
<evidence type="ECO:0000313" key="3">
    <source>
        <dbReference type="Proteomes" id="UP000183487"/>
    </source>
</evidence>
<gene>
    <name evidence="2" type="ORF">SAMN05443245_7052</name>
</gene>
<evidence type="ECO:0000256" key="1">
    <source>
        <dbReference type="SAM" id="Phobius"/>
    </source>
</evidence>
<accession>A0A1H1JPP4</accession>